<keyword evidence="2" id="KW-1185">Reference proteome</keyword>
<gene>
    <name evidence="1" type="ORF">PCOR1329_LOCUS58873</name>
</gene>
<reference evidence="1" key="1">
    <citation type="submission" date="2023-10" db="EMBL/GenBank/DDBJ databases">
        <authorList>
            <person name="Chen Y."/>
            <person name="Shah S."/>
            <person name="Dougan E. K."/>
            <person name="Thang M."/>
            <person name="Chan C."/>
        </authorList>
    </citation>
    <scope>NUCLEOTIDE SEQUENCE [LARGE SCALE GENOMIC DNA]</scope>
</reference>
<dbReference type="EMBL" id="CAUYUJ010017317">
    <property type="protein sequence ID" value="CAK0873771.1"/>
    <property type="molecule type" value="Genomic_DNA"/>
</dbReference>
<accession>A0ABN9VLK4</accession>
<name>A0ABN9VLK4_9DINO</name>
<protein>
    <submittedName>
        <fullName evidence="1">Uncharacterized protein</fullName>
    </submittedName>
</protein>
<dbReference type="Proteomes" id="UP001189429">
    <property type="component" value="Unassembled WGS sequence"/>
</dbReference>
<evidence type="ECO:0000313" key="2">
    <source>
        <dbReference type="Proteomes" id="UP001189429"/>
    </source>
</evidence>
<sequence length="336" mass="37678">MSAKIGMARWFGWVDTARAFLPMWHRRLLTLTFMCMLTGTLDTGKALSMLGRVATEQKSKYDEDVKKTATSHEPDDVAKLRRAAQNAAHLACICLGDQSLLENCRIIVTTMGPLRQWHTEQSTTLRSTKDAKDWYIQQSRGQQMVVMKDLWCTLRVDGALEKCGIGVWGPGVIPEHADVESLEIMNDSRLAEILGRLVVSTVARRLPAQLWHSHGIPGCFPLLLVAESRGDTISRIRKQYEAWKDCGRFTTKAWKDILDRSPFNTVFVEKVVALLENAGWAWSDEAEQAVSEAFSTAGSSKGVEDAFHGYRISEGKSVSRALARQKAWMTPRFLSC</sequence>
<evidence type="ECO:0000313" key="1">
    <source>
        <dbReference type="EMBL" id="CAK0873771.1"/>
    </source>
</evidence>
<proteinExistence type="predicted"/>
<organism evidence="1 2">
    <name type="scientific">Prorocentrum cordatum</name>
    <dbReference type="NCBI Taxonomy" id="2364126"/>
    <lineage>
        <taxon>Eukaryota</taxon>
        <taxon>Sar</taxon>
        <taxon>Alveolata</taxon>
        <taxon>Dinophyceae</taxon>
        <taxon>Prorocentrales</taxon>
        <taxon>Prorocentraceae</taxon>
        <taxon>Prorocentrum</taxon>
    </lineage>
</organism>
<comment type="caution">
    <text evidence="1">The sequence shown here is derived from an EMBL/GenBank/DDBJ whole genome shotgun (WGS) entry which is preliminary data.</text>
</comment>